<dbReference type="EC" id="2.7.7.65" evidence="3"/>
<dbReference type="GO" id="GO:0052621">
    <property type="term" value="F:diguanylate cyclase activity"/>
    <property type="evidence" value="ECO:0007669"/>
    <property type="project" value="UniProtKB-EC"/>
</dbReference>
<protein>
    <submittedName>
        <fullName evidence="3">GGDEF domain-containing protein</fullName>
        <ecNumber evidence="3">2.7.7.65</ecNumber>
    </submittedName>
</protein>
<evidence type="ECO:0000256" key="1">
    <source>
        <dbReference type="SAM" id="Coils"/>
    </source>
</evidence>
<dbReference type="SMART" id="SM00267">
    <property type="entry name" value="GGDEF"/>
    <property type="match status" value="1"/>
</dbReference>
<evidence type="ECO:0000259" key="2">
    <source>
        <dbReference type="PROSITE" id="PS50887"/>
    </source>
</evidence>
<dbReference type="Gene3D" id="3.30.70.270">
    <property type="match status" value="1"/>
</dbReference>
<reference evidence="3 4" key="1">
    <citation type="journal article" date="2016" name="Int. J. Syst. Evol. Microbiol.">
        <title>Lysobacter erysipheiresistens sp. nov., an antagonist of powdery mildew, isolated from tobacco-cultivated soil.</title>
        <authorList>
            <person name="Xie B."/>
            <person name="Li T."/>
            <person name="Lin X."/>
            <person name="Wang C.J."/>
            <person name="Chen Y.J."/>
            <person name="Liu W.J."/>
            <person name="Zhao Z.W."/>
        </authorList>
    </citation>
    <scope>NUCLEOTIDE SEQUENCE [LARGE SCALE GENOMIC DNA]</scope>
    <source>
        <strain evidence="3 4">RS-LYSO-3</strain>
    </source>
</reference>
<keyword evidence="3" id="KW-0548">Nucleotidyltransferase</keyword>
<proteinExistence type="predicted"/>
<dbReference type="PANTHER" id="PTHR46663">
    <property type="entry name" value="DIGUANYLATE CYCLASE DGCT-RELATED"/>
    <property type="match status" value="1"/>
</dbReference>
<organism evidence="3 4">
    <name type="scientific">Novilysobacter erysipheiresistens</name>
    <dbReference type="NCBI Taxonomy" id="1749332"/>
    <lineage>
        <taxon>Bacteria</taxon>
        <taxon>Pseudomonadati</taxon>
        <taxon>Pseudomonadota</taxon>
        <taxon>Gammaproteobacteria</taxon>
        <taxon>Lysobacterales</taxon>
        <taxon>Lysobacteraceae</taxon>
        <taxon>Novilysobacter</taxon>
    </lineage>
</organism>
<dbReference type="SUPFAM" id="SSF55073">
    <property type="entry name" value="Nucleotide cyclase"/>
    <property type="match status" value="1"/>
</dbReference>
<keyword evidence="1" id="KW-0175">Coiled coil</keyword>
<comment type="caution">
    <text evidence="3">The sequence shown here is derived from an EMBL/GenBank/DDBJ whole genome shotgun (WGS) entry which is preliminary data.</text>
</comment>
<keyword evidence="4" id="KW-1185">Reference proteome</keyword>
<dbReference type="Proteomes" id="UP001355056">
    <property type="component" value="Unassembled WGS sequence"/>
</dbReference>
<dbReference type="Pfam" id="PF00990">
    <property type="entry name" value="GGDEF"/>
    <property type="match status" value="1"/>
</dbReference>
<dbReference type="RefSeq" id="WP_332615099.1">
    <property type="nucleotide sequence ID" value="NZ_JAXGFP010000002.1"/>
</dbReference>
<name>A0ABU7YWG4_9GAMM</name>
<evidence type="ECO:0000313" key="4">
    <source>
        <dbReference type="Proteomes" id="UP001355056"/>
    </source>
</evidence>
<keyword evidence="3" id="KW-0808">Transferase</keyword>
<dbReference type="PANTHER" id="PTHR46663:SF2">
    <property type="entry name" value="GGDEF DOMAIN-CONTAINING PROTEIN"/>
    <property type="match status" value="1"/>
</dbReference>
<sequence length="255" mass="27621">MSACPLEPYARPTAQATRELAQLQAQIEEARAELVRLQQAVIDAECRLGRNLAADIVDANERLVSAALQARLDAETAARALADAARSARLDALTGLPNRVLLLDRFAHSIANANRRGSRLALLFVDLDNFKQINDTHGHAFGDEVLTLAARCLASTVREVDTVSRHGGDEFLILLDEVAQPSDAVRVADKLIAELARPHLVNDYELSLTASIGISLYPDDGETADTLIKRADAAMYRAKRQGRGSFCFHGDPAAS</sequence>
<dbReference type="NCBIfam" id="TIGR00254">
    <property type="entry name" value="GGDEF"/>
    <property type="match status" value="1"/>
</dbReference>
<dbReference type="PROSITE" id="PS50887">
    <property type="entry name" value="GGDEF"/>
    <property type="match status" value="1"/>
</dbReference>
<gene>
    <name evidence="3" type="ORF">SNE34_04480</name>
</gene>
<dbReference type="InterPro" id="IPR043128">
    <property type="entry name" value="Rev_trsase/Diguanyl_cyclase"/>
</dbReference>
<dbReference type="CDD" id="cd01949">
    <property type="entry name" value="GGDEF"/>
    <property type="match status" value="1"/>
</dbReference>
<dbReference type="InterPro" id="IPR000160">
    <property type="entry name" value="GGDEF_dom"/>
</dbReference>
<evidence type="ECO:0000313" key="3">
    <source>
        <dbReference type="EMBL" id="MEG3183268.1"/>
    </source>
</evidence>
<dbReference type="InterPro" id="IPR052163">
    <property type="entry name" value="DGC-Regulatory_Protein"/>
</dbReference>
<dbReference type="EMBL" id="JAXGFP010000002">
    <property type="protein sequence ID" value="MEG3183268.1"/>
    <property type="molecule type" value="Genomic_DNA"/>
</dbReference>
<feature type="domain" description="GGDEF" evidence="2">
    <location>
        <begin position="118"/>
        <end position="251"/>
    </location>
</feature>
<feature type="coiled-coil region" evidence="1">
    <location>
        <begin position="13"/>
        <end position="47"/>
    </location>
</feature>
<dbReference type="InterPro" id="IPR029787">
    <property type="entry name" value="Nucleotide_cyclase"/>
</dbReference>
<accession>A0ABU7YWG4</accession>